<gene>
    <name evidence="1" type="ORF">PCOR1329_LOCUS24701</name>
</gene>
<comment type="caution">
    <text evidence="1">The sequence shown here is derived from an EMBL/GenBank/DDBJ whole genome shotgun (WGS) entry which is preliminary data.</text>
</comment>
<evidence type="ECO:0000313" key="1">
    <source>
        <dbReference type="EMBL" id="CAK0824242.1"/>
    </source>
</evidence>
<dbReference type="Proteomes" id="UP001189429">
    <property type="component" value="Unassembled WGS sequence"/>
</dbReference>
<keyword evidence="2" id="KW-1185">Reference proteome</keyword>
<organism evidence="1 2">
    <name type="scientific">Prorocentrum cordatum</name>
    <dbReference type="NCBI Taxonomy" id="2364126"/>
    <lineage>
        <taxon>Eukaryota</taxon>
        <taxon>Sar</taxon>
        <taxon>Alveolata</taxon>
        <taxon>Dinophyceae</taxon>
        <taxon>Prorocentrales</taxon>
        <taxon>Prorocentraceae</taxon>
        <taxon>Prorocentrum</taxon>
    </lineage>
</organism>
<dbReference type="EMBL" id="CAUYUJ010008546">
    <property type="protein sequence ID" value="CAK0824242.1"/>
    <property type="molecule type" value="Genomic_DNA"/>
</dbReference>
<accession>A0ABN9RYG6</accession>
<sequence>MVPCLMSPSCRTRATRRYLSVHWLCRPRKRGYAGLLRRGTCRRALAGIVFLGRLCARLRPLLAPQPPVPQPVSAGMRPVGVAGAAAETDSEQVAFGAGLPRGAAVVAAAGFADRAEAERRGRDAMARRAAQARRCR</sequence>
<proteinExistence type="predicted"/>
<evidence type="ECO:0000313" key="2">
    <source>
        <dbReference type="Proteomes" id="UP001189429"/>
    </source>
</evidence>
<protein>
    <submittedName>
        <fullName evidence="1">Uncharacterized protein</fullName>
    </submittedName>
</protein>
<reference evidence="1" key="1">
    <citation type="submission" date="2023-10" db="EMBL/GenBank/DDBJ databases">
        <authorList>
            <person name="Chen Y."/>
            <person name="Shah S."/>
            <person name="Dougan E. K."/>
            <person name="Thang M."/>
            <person name="Chan C."/>
        </authorList>
    </citation>
    <scope>NUCLEOTIDE SEQUENCE [LARGE SCALE GENOMIC DNA]</scope>
</reference>
<name>A0ABN9RYG6_9DINO</name>